<feature type="domain" description="SGNH hydrolase-type esterase" evidence="3">
    <location>
        <begin position="182"/>
        <end position="363"/>
    </location>
</feature>
<dbReference type="CDD" id="cd01844">
    <property type="entry name" value="SGNH_hydrolase_like_6"/>
    <property type="match status" value="1"/>
</dbReference>
<dbReference type="InterPro" id="IPR051532">
    <property type="entry name" value="Ester_Hydrolysis_Enzymes"/>
</dbReference>
<dbReference type="Gene3D" id="3.40.50.1110">
    <property type="entry name" value="SGNH hydrolase"/>
    <property type="match status" value="2"/>
</dbReference>
<evidence type="ECO:0000256" key="1">
    <source>
        <dbReference type="SAM" id="SignalP"/>
    </source>
</evidence>
<dbReference type="InterPro" id="IPR013830">
    <property type="entry name" value="SGNH_hydro"/>
</dbReference>
<feature type="chain" id="PRO_5011455816" evidence="1">
    <location>
        <begin position="20"/>
        <end position="587"/>
    </location>
</feature>
<gene>
    <name evidence="5" type="ORF">SAMN04488090_2684</name>
</gene>
<evidence type="ECO:0000313" key="5">
    <source>
        <dbReference type="EMBL" id="SDM16928.1"/>
    </source>
</evidence>
<proteinExistence type="predicted"/>
<feature type="domain" description="SGNH hydrolase-type esterase N-terminal" evidence="4">
    <location>
        <begin position="23"/>
        <end position="174"/>
    </location>
</feature>
<dbReference type="OrthoDB" id="5624617at2"/>
<dbReference type="SUPFAM" id="SSF52266">
    <property type="entry name" value="SGNH hydrolase"/>
    <property type="match status" value="2"/>
</dbReference>
<keyword evidence="6" id="KW-1185">Reference proteome</keyword>
<reference evidence="5 6" key="1">
    <citation type="submission" date="2016-10" db="EMBL/GenBank/DDBJ databases">
        <authorList>
            <person name="de Groot N.N."/>
        </authorList>
    </citation>
    <scope>NUCLEOTIDE SEQUENCE [LARGE SCALE GENOMIC DNA]</scope>
    <source>
        <strain evidence="5 6">DSM 21668</strain>
    </source>
</reference>
<accession>A0A1G9R101</accession>
<evidence type="ECO:0000259" key="4">
    <source>
        <dbReference type="Pfam" id="PF14607"/>
    </source>
</evidence>
<evidence type="ECO:0000259" key="3">
    <source>
        <dbReference type="Pfam" id="PF14606"/>
    </source>
</evidence>
<evidence type="ECO:0000313" key="6">
    <source>
        <dbReference type="Proteomes" id="UP000198901"/>
    </source>
</evidence>
<name>A0A1G9R101_9BACT</name>
<dbReference type="Proteomes" id="UP000198901">
    <property type="component" value="Unassembled WGS sequence"/>
</dbReference>
<dbReference type="GO" id="GO:0016788">
    <property type="term" value="F:hydrolase activity, acting on ester bonds"/>
    <property type="evidence" value="ECO:0007669"/>
    <property type="project" value="UniProtKB-ARBA"/>
</dbReference>
<dbReference type="Gene3D" id="2.60.120.260">
    <property type="entry name" value="Galactose-binding domain-like"/>
    <property type="match status" value="1"/>
</dbReference>
<dbReference type="RefSeq" id="WP_093202993.1">
    <property type="nucleotide sequence ID" value="NZ_FNGS01000005.1"/>
</dbReference>
<dbReference type="Pfam" id="PF14607">
    <property type="entry name" value="GxDLY"/>
    <property type="match status" value="1"/>
</dbReference>
<dbReference type="PANTHER" id="PTHR30383">
    <property type="entry name" value="THIOESTERASE 1/PROTEASE 1/LYSOPHOSPHOLIPASE L1"/>
    <property type="match status" value="1"/>
</dbReference>
<evidence type="ECO:0000259" key="2">
    <source>
        <dbReference type="Pfam" id="PF13472"/>
    </source>
</evidence>
<dbReference type="InterPro" id="IPR032740">
    <property type="entry name" value="GxDLY"/>
</dbReference>
<dbReference type="AlphaFoldDB" id="A0A1G9R101"/>
<dbReference type="Pfam" id="PF14606">
    <property type="entry name" value="Lipase_GDSL_3"/>
    <property type="match status" value="1"/>
</dbReference>
<feature type="domain" description="SGNH hydrolase-type esterase" evidence="2">
    <location>
        <begin position="411"/>
        <end position="575"/>
    </location>
</feature>
<sequence length="587" mass="65193">MKFRLLSLLLIFSGLTASAQTLTWWNPARSLVNVLEGKGWPEEAASLYDRFPARAEKAVRPPVWNLSRNSAGMMIRFRSNADQIVVRYAVGGAHAMPHMPATGVSGVDLYAVNSDGGLLWCSGKYAFKDTVSYTFAGLIPSDPYHPKGREYRLYLPLYNSVKWLEIGVPEGAVFSPLPARLEKPIVVYGTSIAQGACASRPGMAWPAIIGRQLDRPVINLGFSGNGRMEKETVDLVAELDAKVFLIDCLPNLIATVNIPEEEIRKRYLEGVRALRAKHPTTPIVLAEHAGYTEAGTNLTRKKYFEDVNRWIREVFEQLKSEGITGLSLIPQAQFGQDVETMVDGTHPSDLGMMRYAEGYIKALRGILNEPEGTIATTRPVTQNRDAAIYDWQLRHREVLSLTKTRKPKLVFMGNSITHYWSGVPQAPIERGKDAWMSVLEPRGAMNFGFGWDRIENVLWRVYHDELDGFDAKQVVLLIGTNNLQFNTDAEITDGLKFLIGAIRKRQPGASVLVLGILPRRGQEVRLKGLNEQLKIMTSGAGAAFSDPGKSLLKSDQTIDESLFTDGLHPNGKGYSRIAKELDAVLLR</sequence>
<protein>
    <submittedName>
        <fullName evidence="5">Lysophospholipase L1</fullName>
    </submittedName>
</protein>
<dbReference type="STRING" id="563176.SAMN04488090_2684"/>
<organism evidence="5 6">
    <name type="scientific">Siphonobacter aquaeclarae</name>
    <dbReference type="NCBI Taxonomy" id="563176"/>
    <lineage>
        <taxon>Bacteria</taxon>
        <taxon>Pseudomonadati</taxon>
        <taxon>Bacteroidota</taxon>
        <taxon>Cytophagia</taxon>
        <taxon>Cytophagales</taxon>
        <taxon>Cytophagaceae</taxon>
        <taxon>Siphonobacter</taxon>
    </lineage>
</organism>
<dbReference type="InterPro" id="IPR036514">
    <property type="entry name" value="SGNH_hydro_sf"/>
</dbReference>
<feature type="signal peptide" evidence="1">
    <location>
        <begin position="1"/>
        <end position="19"/>
    </location>
</feature>
<dbReference type="EMBL" id="FNGS01000005">
    <property type="protein sequence ID" value="SDM16928.1"/>
    <property type="molecule type" value="Genomic_DNA"/>
</dbReference>
<keyword evidence="1" id="KW-0732">Signal</keyword>
<dbReference type="Pfam" id="PF13472">
    <property type="entry name" value="Lipase_GDSL_2"/>
    <property type="match status" value="1"/>
</dbReference>